<name>A0A2H0KAA1_9BACT</name>
<dbReference type="EMBL" id="PCVG01000076">
    <property type="protein sequence ID" value="PIQ68155.1"/>
    <property type="molecule type" value="Genomic_DNA"/>
</dbReference>
<sequence length="150" mass="16844">MIELTTTALFILTTLYGNAPANASADAFSLLPGRPVETKLADQPLTLEQYVREYFKDEPILAEIAKCESRFRHIGKNGKVIRGELTAEDVGVMQINEYFHLDRAERLGIDLRTLEGNLTYAKWLYAKEGAVPWYSSSKCWEKSGTLALAK</sequence>
<evidence type="ECO:0000313" key="2">
    <source>
        <dbReference type="Proteomes" id="UP000229342"/>
    </source>
</evidence>
<accession>A0A2H0KAA1</accession>
<organism evidence="1 2">
    <name type="scientific">Candidatus Taylorbacteria bacterium CG11_big_fil_rev_8_21_14_0_20_46_11</name>
    <dbReference type="NCBI Taxonomy" id="1975025"/>
    <lineage>
        <taxon>Bacteria</taxon>
        <taxon>Candidatus Tayloriibacteriota</taxon>
    </lineage>
</organism>
<dbReference type="Proteomes" id="UP000229342">
    <property type="component" value="Unassembled WGS sequence"/>
</dbReference>
<gene>
    <name evidence="1" type="ORF">COV91_05510</name>
</gene>
<protein>
    <recommendedName>
        <fullName evidence="3">Transglycosylase SLT domain-containing protein</fullName>
    </recommendedName>
</protein>
<proteinExistence type="predicted"/>
<evidence type="ECO:0008006" key="3">
    <source>
        <dbReference type="Google" id="ProtNLM"/>
    </source>
</evidence>
<reference evidence="1 2" key="1">
    <citation type="submission" date="2017-09" db="EMBL/GenBank/DDBJ databases">
        <title>Depth-based differentiation of microbial function through sediment-hosted aquifers and enrichment of novel symbionts in the deep terrestrial subsurface.</title>
        <authorList>
            <person name="Probst A.J."/>
            <person name="Ladd B."/>
            <person name="Jarett J.K."/>
            <person name="Geller-Mcgrath D.E."/>
            <person name="Sieber C.M."/>
            <person name="Emerson J.B."/>
            <person name="Anantharaman K."/>
            <person name="Thomas B.C."/>
            <person name="Malmstrom R."/>
            <person name="Stieglmeier M."/>
            <person name="Klingl A."/>
            <person name="Woyke T."/>
            <person name="Ryan C.M."/>
            <person name="Banfield J.F."/>
        </authorList>
    </citation>
    <scope>NUCLEOTIDE SEQUENCE [LARGE SCALE GENOMIC DNA]</scope>
    <source>
        <strain evidence="1">CG11_big_fil_rev_8_21_14_0_20_46_11</strain>
    </source>
</reference>
<evidence type="ECO:0000313" key="1">
    <source>
        <dbReference type="EMBL" id="PIQ68155.1"/>
    </source>
</evidence>
<comment type="caution">
    <text evidence="1">The sequence shown here is derived from an EMBL/GenBank/DDBJ whole genome shotgun (WGS) entry which is preliminary data.</text>
</comment>
<dbReference type="AlphaFoldDB" id="A0A2H0KAA1"/>